<dbReference type="PROSITE" id="PS50011">
    <property type="entry name" value="PROTEIN_KINASE_DOM"/>
    <property type="match status" value="1"/>
</dbReference>
<keyword evidence="1" id="KW-0723">Serine/threonine-protein kinase</keyword>
<dbReference type="Gene3D" id="1.10.510.10">
    <property type="entry name" value="Transferase(Phosphotransferase) domain 1"/>
    <property type="match status" value="1"/>
</dbReference>
<name>A0A9W8TF67_9AGAR</name>
<protein>
    <recommendedName>
        <fullName evidence="6">Protein kinase domain-containing protein</fullName>
    </recommendedName>
</protein>
<keyword evidence="5" id="KW-0067">ATP-binding</keyword>
<feature type="domain" description="Protein kinase" evidence="6">
    <location>
        <begin position="1"/>
        <end position="226"/>
    </location>
</feature>
<dbReference type="SMART" id="SM00220">
    <property type="entry name" value="S_TKc"/>
    <property type="match status" value="1"/>
</dbReference>
<comment type="caution">
    <text evidence="7">The sequence shown here is derived from an EMBL/GenBank/DDBJ whole genome shotgun (WGS) entry which is preliminary data.</text>
</comment>
<dbReference type="GO" id="GO:0004674">
    <property type="term" value="F:protein serine/threonine kinase activity"/>
    <property type="evidence" value="ECO:0007669"/>
    <property type="project" value="UniProtKB-KW"/>
</dbReference>
<dbReference type="InterPro" id="IPR008271">
    <property type="entry name" value="Ser/Thr_kinase_AS"/>
</dbReference>
<dbReference type="InterPro" id="IPR011009">
    <property type="entry name" value="Kinase-like_dom_sf"/>
</dbReference>
<evidence type="ECO:0000256" key="4">
    <source>
        <dbReference type="ARBA" id="ARBA00022777"/>
    </source>
</evidence>
<evidence type="ECO:0000256" key="1">
    <source>
        <dbReference type="ARBA" id="ARBA00022527"/>
    </source>
</evidence>
<evidence type="ECO:0000256" key="5">
    <source>
        <dbReference type="ARBA" id="ARBA00022840"/>
    </source>
</evidence>
<dbReference type="Pfam" id="PF00069">
    <property type="entry name" value="Pkinase"/>
    <property type="match status" value="2"/>
</dbReference>
<evidence type="ECO:0000256" key="2">
    <source>
        <dbReference type="ARBA" id="ARBA00022679"/>
    </source>
</evidence>
<reference evidence="7" key="1">
    <citation type="submission" date="2022-07" db="EMBL/GenBank/DDBJ databases">
        <title>Genome Sequence of Agrocybe chaxingu.</title>
        <authorList>
            <person name="Buettner E."/>
        </authorList>
    </citation>
    <scope>NUCLEOTIDE SEQUENCE</scope>
    <source>
        <strain evidence="7">MP-N11</strain>
    </source>
</reference>
<dbReference type="InterPro" id="IPR000719">
    <property type="entry name" value="Prot_kinase_dom"/>
</dbReference>
<sequence>MDGEEFVVSMPFYQRGDLAGLLEHRGYLGRSLARFYAAQLVLAVQALHKQGIVHRDIKPDNLLLDDAGHLLLADLGLAENLGTCDLQDGAAAVEMHRFPVWLEARAKGGDEFPMLWVDGHNPLGTRGVAGTYWYTAPEVFRHERYSFGVDYWSVGVIYHELITGHIPFKYGKPYPENKRPGLDYTPKPGQLKFINLWEQRALVELLHPIPNKRPQTVADIKKSPLFQGV</sequence>
<dbReference type="PANTHER" id="PTHR24351">
    <property type="entry name" value="RIBOSOMAL PROTEIN S6 KINASE"/>
    <property type="match status" value="1"/>
</dbReference>
<keyword evidence="3" id="KW-0547">Nucleotide-binding</keyword>
<evidence type="ECO:0000313" key="8">
    <source>
        <dbReference type="Proteomes" id="UP001148786"/>
    </source>
</evidence>
<proteinExistence type="predicted"/>
<dbReference type="EMBL" id="JANKHO010000045">
    <property type="protein sequence ID" value="KAJ3516688.1"/>
    <property type="molecule type" value="Genomic_DNA"/>
</dbReference>
<keyword evidence="8" id="KW-1185">Reference proteome</keyword>
<evidence type="ECO:0000313" key="7">
    <source>
        <dbReference type="EMBL" id="KAJ3516688.1"/>
    </source>
</evidence>
<accession>A0A9W8TF67</accession>
<keyword evidence="2" id="KW-0808">Transferase</keyword>
<dbReference type="PROSITE" id="PS00108">
    <property type="entry name" value="PROTEIN_KINASE_ST"/>
    <property type="match status" value="1"/>
</dbReference>
<evidence type="ECO:0000256" key="3">
    <source>
        <dbReference type="ARBA" id="ARBA00022741"/>
    </source>
</evidence>
<dbReference type="Proteomes" id="UP001148786">
    <property type="component" value="Unassembled WGS sequence"/>
</dbReference>
<dbReference type="SUPFAM" id="SSF56112">
    <property type="entry name" value="Protein kinase-like (PK-like)"/>
    <property type="match status" value="1"/>
</dbReference>
<dbReference type="OrthoDB" id="4062651at2759"/>
<keyword evidence="4" id="KW-0418">Kinase</keyword>
<gene>
    <name evidence="7" type="ORF">NLJ89_g971</name>
</gene>
<dbReference type="AlphaFoldDB" id="A0A9W8TF67"/>
<evidence type="ECO:0000259" key="6">
    <source>
        <dbReference type="PROSITE" id="PS50011"/>
    </source>
</evidence>
<organism evidence="7 8">
    <name type="scientific">Agrocybe chaxingu</name>
    <dbReference type="NCBI Taxonomy" id="84603"/>
    <lineage>
        <taxon>Eukaryota</taxon>
        <taxon>Fungi</taxon>
        <taxon>Dikarya</taxon>
        <taxon>Basidiomycota</taxon>
        <taxon>Agaricomycotina</taxon>
        <taxon>Agaricomycetes</taxon>
        <taxon>Agaricomycetidae</taxon>
        <taxon>Agaricales</taxon>
        <taxon>Agaricineae</taxon>
        <taxon>Strophariaceae</taxon>
        <taxon>Agrocybe</taxon>
    </lineage>
</organism>
<dbReference type="GO" id="GO:0005524">
    <property type="term" value="F:ATP binding"/>
    <property type="evidence" value="ECO:0007669"/>
    <property type="project" value="UniProtKB-KW"/>
</dbReference>